<evidence type="ECO:0000256" key="2">
    <source>
        <dbReference type="SAM" id="MobiDB-lite"/>
    </source>
</evidence>
<keyword evidence="1" id="KW-0677">Repeat</keyword>
<keyword evidence="3" id="KW-1133">Transmembrane helix</keyword>
<feature type="region of interest" description="Disordered" evidence="2">
    <location>
        <begin position="81"/>
        <end position="176"/>
    </location>
</feature>
<dbReference type="InterPro" id="IPR002486">
    <property type="entry name" value="Col_cuticle_N"/>
</dbReference>
<dbReference type="EMBL" id="UYSL01019890">
    <property type="protein sequence ID" value="VDL71046.1"/>
    <property type="molecule type" value="Genomic_DNA"/>
</dbReference>
<dbReference type="AlphaFoldDB" id="A0A0N4XWZ2"/>
<feature type="compositionally biased region" description="Low complexity" evidence="2">
    <location>
        <begin position="129"/>
        <end position="139"/>
    </location>
</feature>
<keyword evidence="6" id="KW-1185">Reference proteome</keyword>
<accession>A0A0N4XWZ2</accession>
<evidence type="ECO:0000313" key="5">
    <source>
        <dbReference type="EMBL" id="VDL71046.1"/>
    </source>
</evidence>
<evidence type="ECO:0000256" key="1">
    <source>
        <dbReference type="ARBA" id="ARBA00022737"/>
    </source>
</evidence>
<sequence>MDPIDAYRVVAYSAVGFSVTSVFSICITLPMVYQFAENAKIRLQEEASYCKVSVHDIAQALSASDGSASFNRTAFTRKRRDAYAIPEEEGTAAVSGGSGGCLPGPPGPQGTPGKPGRPGKPGVPGVPGQPGKSSQAPCNPTTPPPCQPCLPGPPGPPGPAGAPGPDGTPGVPGMSG</sequence>
<feature type="transmembrane region" description="Helical" evidence="3">
    <location>
        <begin position="12"/>
        <end position="33"/>
    </location>
</feature>
<keyword evidence="3" id="KW-0812">Transmembrane</keyword>
<feature type="compositionally biased region" description="Pro residues" evidence="2">
    <location>
        <begin position="140"/>
        <end position="162"/>
    </location>
</feature>
<dbReference type="Proteomes" id="UP000271162">
    <property type="component" value="Unassembled WGS sequence"/>
</dbReference>
<dbReference type="WBParaSite" id="NBR_0000745601-mRNA-1">
    <property type="protein sequence ID" value="NBR_0000745601-mRNA-1"/>
    <property type="gene ID" value="NBR_0000745601"/>
</dbReference>
<evidence type="ECO:0000256" key="3">
    <source>
        <dbReference type="SAM" id="Phobius"/>
    </source>
</evidence>
<keyword evidence="3" id="KW-0472">Membrane</keyword>
<evidence type="ECO:0000313" key="7">
    <source>
        <dbReference type="WBParaSite" id="NBR_0000745601-mRNA-1"/>
    </source>
</evidence>
<dbReference type="SMART" id="SM01088">
    <property type="entry name" value="Col_cuticle_N"/>
    <property type="match status" value="1"/>
</dbReference>
<name>A0A0N4XWZ2_NIPBR</name>
<reference evidence="5 6" key="2">
    <citation type="submission" date="2018-11" db="EMBL/GenBank/DDBJ databases">
        <authorList>
            <consortium name="Pathogen Informatics"/>
        </authorList>
    </citation>
    <scope>NUCLEOTIDE SEQUENCE [LARGE SCALE GENOMIC DNA]</scope>
</reference>
<reference evidence="7" key="1">
    <citation type="submission" date="2017-02" db="UniProtKB">
        <authorList>
            <consortium name="WormBaseParasite"/>
        </authorList>
    </citation>
    <scope>IDENTIFICATION</scope>
</reference>
<protein>
    <submittedName>
        <fullName evidence="7">Col_cuticle_N domain-containing protein</fullName>
    </submittedName>
</protein>
<feature type="compositionally biased region" description="Low complexity" evidence="2">
    <location>
        <begin position="163"/>
        <end position="176"/>
    </location>
</feature>
<feature type="domain" description="Nematode cuticle collagen N-terminal" evidence="4">
    <location>
        <begin position="9"/>
        <end position="61"/>
    </location>
</feature>
<dbReference type="Pfam" id="PF01484">
    <property type="entry name" value="Col_cuticle_N"/>
    <property type="match status" value="1"/>
</dbReference>
<dbReference type="PANTHER" id="PTHR24637:SF289">
    <property type="entry name" value="NEMATODE CUTICLE COLLAGEN N-TERMINAL DOMAIN-CONTAINING PROTEIN"/>
    <property type="match status" value="1"/>
</dbReference>
<evidence type="ECO:0000259" key="4">
    <source>
        <dbReference type="SMART" id="SM01088"/>
    </source>
</evidence>
<organism evidence="7">
    <name type="scientific">Nippostrongylus brasiliensis</name>
    <name type="common">Rat hookworm</name>
    <dbReference type="NCBI Taxonomy" id="27835"/>
    <lineage>
        <taxon>Eukaryota</taxon>
        <taxon>Metazoa</taxon>
        <taxon>Ecdysozoa</taxon>
        <taxon>Nematoda</taxon>
        <taxon>Chromadorea</taxon>
        <taxon>Rhabditida</taxon>
        <taxon>Rhabditina</taxon>
        <taxon>Rhabditomorpha</taxon>
        <taxon>Strongyloidea</taxon>
        <taxon>Heligmosomidae</taxon>
        <taxon>Nippostrongylus</taxon>
    </lineage>
</organism>
<dbReference type="GO" id="GO:0042302">
    <property type="term" value="F:structural constituent of cuticle"/>
    <property type="evidence" value="ECO:0007669"/>
    <property type="project" value="InterPro"/>
</dbReference>
<dbReference type="PANTHER" id="PTHR24637">
    <property type="entry name" value="COLLAGEN"/>
    <property type="match status" value="1"/>
</dbReference>
<gene>
    <name evidence="5" type="ORF">NBR_LOCUS7457</name>
</gene>
<dbReference type="STRING" id="27835.A0A0N4XWZ2"/>
<proteinExistence type="predicted"/>
<evidence type="ECO:0000313" key="6">
    <source>
        <dbReference type="Proteomes" id="UP000271162"/>
    </source>
</evidence>